<dbReference type="PROSITE" id="PS00139">
    <property type="entry name" value="THIOL_PROTEASE_CYS"/>
    <property type="match status" value="1"/>
</dbReference>
<reference evidence="8 10" key="1">
    <citation type="submission" date="2016-01" db="EMBL/GenBank/DDBJ databases">
        <title>Whole genome sequencing of Myroides marinus L41.</title>
        <authorList>
            <person name="Hong K.W."/>
        </authorList>
    </citation>
    <scope>NUCLEOTIDE SEQUENCE [LARGE SCALE GENOMIC DNA]</scope>
    <source>
        <strain evidence="8 10">L41</strain>
    </source>
</reference>
<feature type="domain" description="Peptidase C1A papain C-terminal" evidence="7">
    <location>
        <begin position="32"/>
        <end position="71"/>
    </location>
</feature>
<feature type="active site" evidence="5">
    <location>
        <position position="303"/>
    </location>
</feature>
<dbReference type="PIRSF" id="PIRSF005700">
    <property type="entry name" value="PepC"/>
    <property type="match status" value="1"/>
</dbReference>
<dbReference type="InterPro" id="IPR000668">
    <property type="entry name" value="Peptidase_C1A_C"/>
</dbReference>
<keyword evidence="6" id="KW-0732">Signal</keyword>
<dbReference type="GO" id="GO:0043418">
    <property type="term" value="P:homocysteine catabolic process"/>
    <property type="evidence" value="ECO:0007669"/>
    <property type="project" value="TreeGrafter"/>
</dbReference>
<protein>
    <recommendedName>
        <fullName evidence="4">Aminopeptidase</fullName>
    </recommendedName>
</protein>
<gene>
    <name evidence="8" type="ORF">AV926_02465</name>
    <name evidence="9" type="ORF">SAMN04488018_103259</name>
</gene>
<evidence type="ECO:0000313" key="8">
    <source>
        <dbReference type="EMBL" id="KZE84856.1"/>
    </source>
</evidence>
<evidence type="ECO:0000256" key="4">
    <source>
        <dbReference type="PIRNR" id="PIRNR005700"/>
    </source>
</evidence>
<dbReference type="OrthoDB" id="9814054at2"/>
<name>A0A161SDN3_9FLAO</name>
<dbReference type="PANTHER" id="PTHR10363">
    <property type="entry name" value="BLEOMYCIN HYDROLASE"/>
    <property type="match status" value="1"/>
</dbReference>
<dbReference type="EMBL" id="FNYS01000003">
    <property type="protein sequence ID" value="SEI72592.1"/>
    <property type="molecule type" value="Genomic_DNA"/>
</dbReference>
<dbReference type="GO" id="GO:0005737">
    <property type="term" value="C:cytoplasm"/>
    <property type="evidence" value="ECO:0007669"/>
    <property type="project" value="TreeGrafter"/>
</dbReference>
<dbReference type="InterPro" id="IPR038765">
    <property type="entry name" value="Papain-like_cys_pep_sf"/>
</dbReference>
<dbReference type="Pfam" id="PF00112">
    <property type="entry name" value="Peptidase_C1"/>
    <property type="match status" value="1"/>
</dbReference>
<dbReference type="AlphaFoldDB" id="A0A161SDN3"/>
<feature type="active site" evidence="5">
    <location>
        <position position="324"/>
    </location>
</feature>
<dbReference type="Proteomes" id="UP000076630">
    <property type="component" value="Unassembled WGS sequence"/>
</dbReference>
<feature type="signal peptide" evidence="6">
    <location>
        <begin position="1"/>
        <end position="21"/>
    </location>
</feature>
<comment type="similarity">
    <text evidence="4">Belongs to the peptidase C1 family.</text>
</comment>
<dbReference type="PANTHER" id="PTHR10363:SF2">
    <property type="entry name" value="BLEOMYCIN HYDROLASE"/>
    <property type="match status" value="1"/>
</dbReference>
<dbReference type="Gene3D" id="3.90.70.10">
    <property type="entry name" value="Cysteine proteinases"/>
    <property type="match status" value="1"/>
</dbReference>
<evidence type="ECO:0000256" key="2">
    <source>
        <dbReference type="ARBA" id="ARBA00022801"/>
    </source>
</evidence>
<dbReference type="Pfam" id="PF03051">
    <property type="entry name" value="Peptidase_C1_2"/>
    <property type="match status" value="1"/>
</dbReference>
<keyword evidence="1 4" id="KW-0645">Protease</keyword>
<keyword evidence="4 8" id="KW-0031">Aminopeptidase</keyword>
<dbReference type="GeneID" id="82256385"/>
<keyword evidence="3 4" id="KW-0788">Thiol protease</keyword>
<evidence type="ECO:0000259" key="7">
    <source>
        <dbReference type="Pfam" id="PF00112"/>
    </source>
</evidence>
<reference evidence="9 11" key="2">
    <citation type="submission" date="2016-10" db="EMBL/GenBank/DDBJ databases">
        <authorList>
            <person name="de Groot N.N."/>
        </authorList>
    </citation>
    <scope>NUCLEOTIDE SEQUENCE [LARGE SCALE GENOMIC DNA]</scope>
    <source>
        <strain evidence="9 11">DSM 23048</strain>
    </source>
</reference>
<dbReference type="GO" id="GO:0009636">
    <property type="term" value="P:response to toxic substance"/>
    <property type="evidence" value="ECO:0007669"/>
    <property type="project" value="TreeGrafter"/>
</dbReference>
<dbReference type="InterPro" id="IPR004134">
    <property type="entry name" value="Peptidase_C1B"/>
</dbReference>
<evidence type="ECO:0000256" key="3">
    <source>
        <dbReference type="ARBA" id="ARBA00022807"/>
    </source>
</evidence>
<dbReference type="GO" id="GO:0070005">
    <property type="term" value="F:cysteine-type aminopeptidase activity"/>
    <property type="evidence" value="ECO:0007669"/>
    <property type="project" value="InterPro"/>
</dbReference>
<evidence type="ECO:0000256" key="5">
    <source>
        <dbReference type="PIRSR" id="PIRSR005700-1"/>
    </source>
</evidence>
<dbReference type="GO" id="GO:0006508">
    <property type="term" value="P:proteolysis"/>
    <property type="evidence" value="ECO:0007669"/>
    <property type="project" value="UniProtKB-KW"/>
</dbReference>
<evidence type="ECO:0000256" key="6">
    <source>
        <dbReference type="SAM" id="SignalP"/>
    </source>
</evidence>
<dbReference type="RefSeq" id="WP_038986706.1">
    <property type="nucleotide sequence ID" value="NZ_FNYS01000003.1"/>
</dbReference>
<organism evidence="8 10">
    <name type="scientific">Myroides marinus</name>
    <dbReference type="NCBI Taxonomy" id="703342"/>
    <lineage>
        <taxon>Bacteria</taxon>
        <taxon>Pseudomonadati</taxon>
        <taxon>Bacteroidota</taxon>
        <taxon>Flavobacteriia</taxon>
        <taxon>Flavobacteriales</taxon>
        <taxon>Flavobacteriaceae</taxon>
        <taxon>Myroides</taxon>
    </lineage>
</organism>
<keyword evidence="2 4" id="KW-0378">Hydrolase</keyword>
<dbReference type="Proteomes" id="UP000183077">
    <property type="component" value="Unassembled WGS sequence"/>
</dbReference>
<evidence type="ECO:0000313" key="11">
    <source>
        <dbReference type="Proteomes" id="UP000183077"/>
    </source>
</evidence>
<keyword evidence="10" id="KW-1185">Reference proteome</keyword>
<evidence type="ECO:0000313" key="9">
    <source>
        <dbReference type="EMBL" id="SEI72592.1"/>
    </source>
</evidence>
<evidence type="ECO:0000256" key="1">
    <source>
        <dbReference type="ARBA" id="ARBA00022670"/>
    </source>
</evidence>
<accession>A0A161SDN3</accession>
<dbReference type="SUPFAM" id="SSF54001">
    <property type="entry name" value="Cysteine proteinases"/>
    <property type="match status" value="1"/>
</dbReference>
<evidence type="ECO:0000313" key="10">
    <source>
        <dbReference type="Proteomes" id="UP000076630"/>
    </source>
</evidence>
<dbReference type="InterPro" id="IPR000169">
    <property type="entry name" value="Pept_cys_AS"/>
</dbReference>
<feature type="active site" evidence="5">
    <location>
        <position position="44"/>
    </location>
</feature>
<feature type="chain" id="PRO_5015051629" description="Aminopeptidase" evidence="6">
    <location>
        <begin position="22"/>
        <end position="371"/>
    </location>
</feature>
<dbReference type="EMBL" id="LQNU01000002">
    <property type="protein sequence ID" value="KZE84856.1"/>
    <property type="molecule type" value="Genomic_DNA"/>
</dbReference>
<proteinExistence type="inferred from homology"/>
<sequence length="371" mass="42296">MKKTILSLSIIFATMSSYAQKYEFQTLIDLDATPVVSQGKTGTCWSFSTSSFLESEIMRKTNKHIDLSEMYTVRNIYPEKIENYILRQGKTQFGQGGLAHDVINSIRTYGLVPIEAYSGLVGKETYDHSELFKVLKGIIEAYAKSDSPISSNWKEITENVLDMYMGKNINEFTYQGKKYTPESFLKMTTLNPDDYVTITSFQNKKEYSAFILNIPDNFSNGSMYNLPLDEYITNIDNALKNGYSLSLDCDVSEKTFSGKYGVAFIADNNADNEKGLTEIIPEKVISPEYRLQEFYNFNTQDDHLMHIVGKVKDQNGNFYYKVKNSWGANSDRVGNDGYIYMSISYMRLKSISVLLHKDGLQKSTREKLGIK</sequence>